<keyword evidence="2" id="KW-1185">Reference proteome</keyword>
<reference evidence="2" key="1">
    <citation type="journal article" date="2023" name="Nat. Plants">
        <title>Single-cell RNA sequencing provides a high-resolution roadmap for understanding the multicellular compartmentation of specialized metabolism.</title>
        <authorList>
            <person name="Sun S."/>
            <person name="Shen X."/>
            <person name="Li Y."/>
            <person name="Li Y."/>
            <person name="Wang S."/>
            <person name="Li R."/>
            <person name="Zhang H."/>
            <person name="Shen G."/>
            <person name="Guo B."/>
            <person name="Wei J."/>
            <person name="Xu J."/>
            <person name="St-Pierre B."/>
            <person name="Chen S."/>
            <person name="Sun C."/>
        </authorList>
    </citation>
    <scope>NUCLEOTIDE SEQUENCE [LARGE SCALE GENOMIC DNA]</scope>
</reference>
<protein>
    <submittedName>
        <fullName evidence="1">Uncharacterized protein</fullName>
    </submittedName>
</protein>
<sequence>MEEVPTHVYLGPIVRDVLTRQHEHRSGSCAPDMSGSLVHVQYISLLEDFETIDTYNRHVHPDPLTPLGAMWCTSFDFNQLPMNALLTYRDQLDFMSSDQYASVMRKV</sequence>
<organism evidence="1 2">
    <name type="scientific">Catharanthus roseus</name>
    <name type="common">Madagascar periwinkle</name>
    <name type="synonym">Vinca rosea</name>
    <dbReference type="NCBI Taxonomy" id="4058"/>
    <lineage>
        <taxon>Eukaryota</taxon>
        <taxon>Viridiplantae</taxon>
        <taxon>Streptophyta</taxon>
        <taxon>Embryophyta</taxon>
        <taxon>Tracheophyta</taxon>
        <taxon>Spermatophyta</taxon>
        <taxon>Magnoliopsida</taxon>
        <taxon>eudicotyledons</taxon>
        <taxon>Gunneridae</taxon>
        <taxon>Pentapetalae</taxon>
        <taxon>asterids</taxon>
        <taxon>lamiids</taxon>
        <taxon>Gentianales</taxon>
        <taxon>Apocynaceae</taxon>
        <taxon>Rauvolfioideae</taxon>
        <taxon>Vinceae</taxon>
        <taxon>Catharanthinae</taxon>
        <taxon>Catharanthus</taxon>
    </lineage>
</organism>
<comment type="caution">
    <text evidence="1">The sequence shown here is derived from an EMBL/GenBank/DDBJ whole genome shotgun (WGS) entry which is preliminary data.</text>
</comment>
<evidence type="ECO:0000313" key="2">
    <source>
        <dbReference type="Proteomes" id="UP001060085"/>
    </source>
</evidence>
<dbReference type="Proteomes" id="UP001060085">
    <property type="component" value="Linkage Group LG08"/>
</dbReference>
<accession>A0ACB9ZRX0</accession>
<name>A0ACB9ZRX0_CATRO</name>
<gene>
    <name evidence="1" type="ORF">M9H77_36486</name>
</gene>
<proteinExistence type="predicted"/>
<dbReference type="EMBL" id="CM044708">
    <property type="protein sequence ID" value="KAI5650481.1"/>
    <property type="molecule type" value="Genomic_DNA"/>
</dbReference>
<evidence type="ECO:0000313" key="1">
    <source>
        <dbReference type="EMBL" id="KAI5650481.1"/>
    </source>
</evidence>